<dbReference type="RefSeq" id="WP_151902622.1">
    <property type="nucleotide sequence ID" value="NZ_CP045032.1"/>
</dbReference>
<dbReference type="KEGG" id="cuo:CUROG_04275"/>
<evidence type="ECO:0000313" key="3">
    <source>
        <dbReference type="Proteomes" id="UP000326711"/>
    </source>
</evidence>
<dbReference type="EMBL" id="CP045032">
    <property type="protein sequence ID" value="QFQ02233.1"/>
    <property type="molecule type" value="Genomic_DNA"/>
</dbReference>
<evidence type="ECO:0000256" key="1">
    <source>
        <dbReference type="SAM" id="MobiDB-lite"/>
    </source>
</evidence>
<keyword evidence="3" id="KW-1185">Reference proteome</keyword>
<feature type="compositionally biased region" description="Basic and acidic residues" evidence="1">
    <location>
        <begin position="231"/>
        <end position="242"/>
    </location>
</feature>
<proteinExistence type="predicted"/>
<organism evidence="2 3">
    <name type="scientific">Corynebacterium urogenitale</name>
    <dbReference type="NCBI Taxonomy" id="2487892"/>
    <lineage>
        <taxon>Bacteria</taxon>
        <taxon>Bacillati</taxon>
        <taxon>Actinomycetota</taxon>
        <taxon>Actinomycetes</taxon>
        <taxon>Mycobacteriales</taxon>
        <taxon>Corynebacteriaceae</taxon>
        <taxon>Corynebacterium</taxon>
    </lineage>
</organism>
<gene>
    <name evidence="2" type="ORF">CUROG_04275</name>
</gene>
<accession>A0A5J6Z972</accession>
<dbReference type="Proteomes" id="UP000326711">
    <property type="component" value="Chromosome"/>
</dbReference>
<feature type="compositionally biased region" description="Basic residues" evidence="1">
    <location>
        <begin position="256"/>
        <end position="270"/>
    </location>
</feature>
<name>A0A5J6Z972_9CORY</name>
<sequence>MIRTLARPLLASVFAVDGVQMLKDTNEHTAEAKAIVGTVRKVLPPNVTSAIPNNDVTNVRILAGTKLVGAALLGSSKAPRIGAGILAAVQIPTAVTRNAFWSAKDKETKKNQQRGLITDLALLGGLAITAEDTAGKPGLKWRVQKALPGKSEQEKMLENAQSQASDLFDKAKVGAAQAKDSALQGKDALVAYVDDHSDEWKESAVNFSEKAQAFASNQADNLSVQAAALSDRAKEQSGELRKQAASAQKKAEKQAKKYRKQAKKQAKKYR</sequence>
<dbReference type="AlphaFoldDB" id="A0A5J6Z972"/>
<protein>
    <recommendedName>
        <fullName evidence="4">DoxX family protein</fullName>
    </recommendedName>
</protein>
<evidence type="ECO:0000313" key="2">
    <source>
        <dbReference type="EMBL" id="QFQ02233.1"/>
    </source>
</evidence>
<dbReference type="OrthoDB" id="329282at2"/>
<feature type="region of interest" description="Disordered" evidence="1">
    <location>
        <begin position="229"/>
        <end position="270"/>
    </location>
</feature>
<evidence type="ECO:0008006" key="4">
    <source>
        <dbReference type="Google" id="ProtNLM"/>
    </source>
</evidence>
<reference evidence="3" key="1">
    <citation type="submission" date="2019-10" db="EMBL/GenBank/DDBJ databases">
        <title>Complete genome sequence of Corynebacterium urogenitalis DSM 108747, isolated from the genital tract of a cow.</title>
        <authorList>
            <person name="Ruckert C."/>
            <person name="Ballas P."/>
            <person name="Wagener K."/>
            <person name="Drillich M."/>
            <person name="Kaempfer P."/>
            <person name="Busse H.-J."/>
            <person name="Ehling-Schulz M."/>
        </authorList>
    </citation>
    <scope>NUCLEOTIDE SEQUENCE [LARGE SCALE GENOMIC DNA]</scope>
    <source>
        <strain evidence="3">LMM 1652</strain>
    </source>
</reference>